<dbReference type="NCBIfam" id="TIGR01730">
    <property type="entry name" value="RND_mfp"/>
    <property type="match status" value="1"/>
</dbReference>
<dbReference type="PROSITE" id="PS51257">
    <property type="entry name" value="PROKAR_LIPOPROTEIN"/>
    <property type="match status" value="1"/>
</dbReference>
<evidence type="ECO:0000259" key="7">
    <source>
        <dbReference type="Pfam" id="PF25917"/>
    </source>
</evidence>
<keyword evidence="3" id="KW-0175">Coiled coil</keyword>
<dbReference type="GO" id="GO:0022857">
    <property type="term" value="F:transmembrane transporter activity"/>
    <property type="evidence" value="ECO:0007669"/>
    <property type="project" value="InterPro"/>
</dbReference>
<evidence type="ECO:0000313" key="10">
    <source>
        <dbReference type="EMBL" id="WGZ91214.1"/>
    </source>
</evidence>
<dbReference type="AlphaFoldDB" id="A0AA95KET8"/>
<proteinExistence type="inferred from homology"/>
<feature type="region of interest" description="Disordered" evidence="4">
    <location>
        <begin position="367"/>
        <end position="413"/>
    </location>
</feature>
<dbReference type="PANTHER" id="PTHR30158">
    <property type="entry name" value="ACRA/E-RELATED COMPONENT OF DRUG EFFLUX TRANSPORTER"/>
    <property type="match status" value="1"/>
</dbReference>
<sequence length="413" mass="43780">MPRTRRRHQLLSMVCLLSTVWLSACQQEDPNAAKKAPPKEAEVGVMHLQTQDVVLTNELPGRVVAAQTAEVRPQVSGIIQSQLFEAGSEVRKGTPLYQIDNSTYQVALETAQAQLAKAQANLETAITKNRRNQALVERGLISRDSYDDQATEVKQAQADVEVAKAAIKTAKINLAYSTIKAPITGYVGKSVVTPGSLVTANQATALATMQSLDPIWVDITLASTDFVSGKNAITPQVSLVLPNGAAYSQTGHLAFTDTSVDKATGALTVRAEFDNPQRQLLPGMFVRARLETGEQKAALLVPQQAVSRKANGDASVWLLNSSENTVNPTVVKTGQAIGNKWLINEGLSAGDQIVVDGFQKIKPGAKVKPLPLGADGKPLKAEAPAKPATPDAVEVKVSMPATSGAPATPSQAK</sequence>
<dbReference type="SUPFAM" id="SSF111369">
    <property type="entry name" value="HlyD-like secretion proteins"/>
    <property type="match status" value="1"/>
</dbReference>
<dbReference type="Proteomes" id="UP001300672">
    <property type="component" value="Chromosome"/>
</dbReference>
<organism evidence="10">
    <name type="scientific">Candidatus Thiocaldithrix dubininis</name>
    <dbReference type="NCBI Taxonomy" id="3080823"/>
    <lineage>
        <taxon>Bacteria</taxon>
        <taxon>Pseudomonadati</taxon>
        <taxon>Pseudomonadota</taxon>
        <taxon>Gammaproteobacteria</taxon>
        <taxon>Thiotrichales</taxon>
        <taxon>Thiotrichaceae</taxon>
        <taxon>Candidatus Thiocaldithrix</taxon>
    </lineage>
</organism>
<dbReference type="Gene3D" id="2.40.30.170">
    <property type="match status" value="1"/>
</dbReference>
<feature type="compositionally biased region" description="Low complexity" evidence="4">
    <location>
        <begin position="381"/>
        <end position="392"/>
    </location>
</feature>
<evidence type="ECO:0000259" key="6">
    <source>
        <dbReference type="Pfam" id="PF25876"/>
    </source>
</evidence>
<dbReference type="InterPro" id="IPR058626">
    <property type="entry name" value="MdtA-like_b-barrel"/>
</dbReference>
<evidence type="ECO:0000256" key="4">
    <source>
        <dbReference type="SAM" id="MobiDB-lite"/>
    </source>
</evidence>
<dbReference type="InterPro" id="IPR006143">
    <property type="entry name" value="RND_pump_MFP"/>
</dbReference>
<feature type="domain" description="Multidrug resistance protein MdtA-like C-terminal permuted SH3" evidence="9">
    <location>
        <begin position="298"/>
        <end position="360"/>
    </location>
</feature>
<feature type="signal peptide" evidence="5">
    <location>
        <begin position="1"/>
        <end position="23"/>
    </location>
</feature>
<dbReference type="InterPro" id="IPR058627">
    <property type="entry name" value="MdtA-like_C"/>
</dbReference>
<dbReference type="Pfam" id="PF25876">
    <property type="entry name" value="HH_MFP_RND"/>
    <property type="match status" value="1"/>
</dbReference>
<evidence type="ECO:0000256" key="2">
    <source>
        <dbReference type="ARBA" id="ARBA00009477"/>
    </source>
</evidence>
<accession>A0AA95KET8</accession>
<feature type="coiled-coil region" evidence="3">
    <location>
        <begin position="101"/>
        <end position="173"/>
    </location>
</feature>
<name>A0AA95KET8_9GAMM</name>
<dbReference type="FunFam" id="2.40.420.20:FF:000001">
    <property type="entry name" value="Efflux RND transporter periplasmic adaptor subunit"/>
    <property type="match status" value="1"/>
</dbReference>
<dbReference type="Pfam" id="PF25917">
    <property type="entry name" value="BSH_RND"/>
    <property type="match status" value="1"/>
</dbReference>
<reference evidence="10" key="2">
    <citation type="submission" date="2023-04" db="EMBL/GenBank/DDBJ databases">
        <authorList>
            <person name="Beletskiy A.V."/>
            <person name="Mardanov A.V."/>
            <person name="Ravin N.V."/>
        </authorList>
    </citation>
    <scope>NUCLEOTIDE SEQUENCE</scope>
    <source>
        <strain evidence="10">GKL-01</strain>
    </source>
</reference>
<reference evidence="10" key="1">
    <citation type="journal article" date="2023" name="Int. J. Mol. Sci.">
        <title>Metagenomics Revealed a New Genus 'Candidatus Thiocaldithrix dubininis' gen. nov., sp. nov. and a New Species 'Candidatus Thiothrix putei' sp. nov. in the Family Thiotrichaceae, Some Members of Which Have Traits of Both Na+- and H+-Motive Energetics.</title>
        <authorList>
            <person name="Ravin N.V."/>
            <person name="Muntyan M.S."/>
            <person name="Smolyakov D.D."/>
            <person name="Rudenko T.S."/>
            <person name="Beletsky A.V."/>
            <person name="Mardanov A.V."/>
            <person name="Grabovich M.Y."/>
        </authorList>
    </citation>
    <scope>NUCLEOTIDE SEQUENCE</scope>
    <source>
        <strain evidence="10">GKL-01</strain>
    </source>
</reference>
<dbReference type="EMBL" id="CP124755">
    <property type="protein sequence ID" value="WGZ91214.1"/>
    <property type="molecule type" value="Genomic_DNA"/>
</dbReference>
<dbReference type="GO" id="GO:0046677">
    <property type="term" value="P:response to antibiotic"/>
    <property type="evidence" value="ECO:0007669"/>
    <property type="project" value="TreeGrafter"/>
</dbReference>
<protein>
    <submittedName>
        <fullName evidence="10">Efflux RND transporter periplasmic adaptor subunit</fullName>
    </submittedName>
</protein>
<comment type="subcellular location">
    <subcellularLocation>
        <location evidence="1">Cell inner membrane</location>
        <topology evidence="1">Lipid-anchor</topology>
    </subcellularLocation>
</comment>
<dbReference type="Gene3D" id="1.10.287.470">
    <property type="entry name" value="Helix hairpin bin"/>
    <property type="match status" value="1"/>
</dbReference>
<gene>
    <name evidence="10" type="ORF">QJT80_01795</name>
</gene>
<dbReference type="GO" id="GO:0005886">
    <property type="term" value="C:plasma membrane"/>
    <property type="evidence" value="ECO:0007669"/>
    <property type="project" value="UniProtKB-SubCell"/>
</dbReference>
<evidence type="ECO:0000259" key="8">
    <source>
        <dbReference type="Pfam" id="PF25944"/>
    </source>
</evidence>
<feature type="domain" description="Multidrug resistance protein MdtA-like barrel-sandwich hybrid" evidence="7">
    <location>
        <begin position="68"/>
        <end position="210"/>
    </location>
</feature>
<dbReference type="KEGG" id="tdu:QJT80_01795"/>
<dbReference type="Gene3D" id="2.40.50.100">
    <property type="match status" value="1"/>
</dbReference>
<keyword evidence="5" id="KW-0732">Signal</keyword>
<evidence type="ECO:0000256" key="1">
    <source>
        <dbReference type="ARBA" id="ARBA00004519"/>
    </source>
</evidence>
<evidence type="ECO:0000259" key="9">
    <source>
        <dbReference type="Pfam" id="PF25967"/>
    </source>
</evidence>
<evidence type="ECO:0000256" key="3">
    <source>
        <dbReference type="SAM" id="Coils"/>
    </source>
</evidence>
<evidence type="ECO:0000256" key="5">
    <source>
        <dbReference type="SAM" id="SignalP"/>
    </source>
</evidence>
<dbReference type="Gene3D" id="2.40.420.20">
    <property type="match status" value="1"/>
</dbReference>
<dbReference type="InterPro" id="IPR058624">
    <property type="entry name" value="MdtA-like_HH"/>
</dbReference>
<dbReference type="Pfam" id="PF25967">
    <property type="entry name" value="RND-MFP_C"/>
    <property type="match status" value="1"/>
</dbReference>
<dbReference type="PANTHER" id="PTHR30158:SF3">
    <property type="entry name" value="MULTIDRUG EFFLUX PUMP SUBUNIT ACRA-RELATED"/>
    <property type="match status" value="1"/>
</dbReference>
<feature type="domain" description="Multidrug resistance protein MdtA-like alpha-helical hairpin" evidence="6">
    <location>
        <begin position="108"/>
        <end position="177"/>
    </location>
</feature>
<comment type="similarity">
    <text evidence="2">Belongs to the membrane fusion protein (MFP) (TC 8.A.1) family.</text>
</comment>
<feature type="chain" id="PRO_5041697779" evidence="5">
    <location>
        <begin position="24"/>
        <end position="413"/>
    </location>
</feature>
<feature type="domain" description="Multidrug resistance protein MdtA-like beta-barrel" evidence="8">
    <location>
        <begin position="214"/>
        <end position="293"/>
    </location>
</feature>
<dbReference type="Pfam" id="PF25944">
    <property type="entry name" value="Beta-barrel_RND"/>
    <property type="match status" value="1"/>
</dbReference>
<dbReference type="InterPro" id="IPR058625">
    <property type="entry name" value="MdtA-like_BSH"/>
</dbReference>